<dbReference type="Pfam" id="PF00717">
    <property type="entry name" value="Peptidase_S24"/>
    <property type="match status" value="1"/>
</dbReference>
<dbReference type="CDD" id="cd06529">
    <property type="entry name" value="S24_LexA-like"/>
    <property type="match status" value="1"/>
</dbReference>
<dbReference type="PANTHER" id="PTHR33516">
    <property type="entry name" value="LEXA REPRESSOR"/>
    <property type="match status" value="1"/>
</dbReference>
<dbReference type="Gene3D" id="2.10.109.10">
    <property type="entry name" value="Umud Fragment, subunit A"/>
    <property type="match status" value="1"/>
</dbReference>
<name>A0A926EUN6_9FIRM</name>
<proteinExistence type="predicted"/>
<gene>
    <name evidence="2" type="ORF">H8705_13375</name>
</gene>
<dbReference type="InterPro" id="IPR015927">
    <property type="entry name" value="Peptidase_S24_S26A/B/C"/>
</dbReference>
<keyword evidence="3" id="KW-1185">Reference proteome</keyword>
<feature type="domain" description="Peptidase S24/S26A/S26B/S26C" evidence="1">
    <location>
        <begin position="23"/>
        <end position="139"/>
    </location>
</feature>
<dbReference type="AlphaFoldDB" id="A0A926EUN6"/>
<evidence type="ECO:0000259" key="1">
    <source>
        <dbReference type="Pfam" id="PF00717"/>
    </source>
</evidence>
<dbReference type="InterPro" id="IPR050077">
    <property type="entry name" value="LexA_repressor"/>
</dbReference>
<comment type="caution">
    <text evidence="2">The sequence shown here is derived from an EMBL/GenBank/DDBJ whole genome shotgun (WGS) entry which is preliminary data.</text>
</comment>
<dbReference type="InterPro" id="IPR036286">
    <property type="entry name" value="LexA/Signal_pep-like_sf"/>
</dbReference>
<reference evidence="2" key="1">
    <citation type="submission" date="2020-08" db="EMBL/GenBank/DDBJ databases">
        <title>Genome public.</title>
        <authorList>
            <person name="Liu C."/>
            <person name="Sun Q."/>
        </authorList>
    </citation>
    <scope>NUCLEOTIDE SEQUENCE</scope>
    <source>
        <strain evidence="2">NSJ-64</strain>
    </source>
</reference>
<protein>
    <recommendedName>
        <fullName evidence="1">Peptidase S24/S26A/S26B/S26C domain-containing protein</fullName>
    </recommendedName>
</protein>
<dbReference type="SUPFAM" id="SSF51306">
    <property type="entry name" value="LexA/Signal peptidase"/>
    <property type="match status" value="1"/>
</dbReference>
<dbReference type="PANTHER" id="PTHR33516:SF2">
    <property type="entry name" value="LEXA REPRESSOR-RELATED"/>
    <property type="match status" value="1"/>
</dbReference>
<dbReference type="EMBL" id="JACRTD010000016">
    <property type="protein sequence ID" value="MBC8586570.1"/>
    <property type="molecule type" value="Genomic_DNA"/>
</dbReference>
<dbReference type="InterPro" id="IPR039418">
    <property type="entry name" value="LexA-like"/>
</dbReference>
<organism evidence="2 3">
    <name type="scientific">Youxingia wuxianensis</name>
    <dbReference type="NCBI Taxonomy" id="2763678"/>
    <lineage>
        <taxon>Bacteria</taxon>
        <taxon>Bacillati</taxon>
        <taxon>Bacillota</taxon>
        <taxon>Clostridia</taxon>
        <taxon>Eubacteriales</taxon>
        <taxon>Oscillospiraceae</taxon>
        <taxon>Youxingia</taxon>
    </lineage>
</organism>
<dbReference type="Proteomes" id="UP000623678">
    <property type="component" value="Unassembled WGS sequence"/>
</dbReference>
<sequence>MGWETDENPKIDNIFPITTKKFPLLGNVACGEPIFADEQFETFIEASSDIKADFCLRAKGDSMTGIRIFDGDIVFIQKQDMVNNGEVAAVLIKDDATLKRVYYDREDNILQLVAENPLYKTMRYTGEELNQIRVLGRAVAFQSNIK</sequence>
<dbReference type="RefSeq" id="WP_262396291.1">
    <property type="nucleotide sequence ID" value="NZ_JACRTD010000016.1"/>
</dbReference>
<evidence type="ECO:0000313" key="2">
    <source>
        <dbReference type="EMBL" id="MBC8586570.1"/>
    </source>
</evidence>
<accession>A0A926EUN6</accession>
<evidence type="ECO:0000313" key="3">
    <source>
        <dbReference type="Proteomes" id="UP000623678"/>
    </source>
</evidence>